<feature type="domain" description="Methyltransferase" evidence="2">
    <location>
        <begin position="13"/>
        <end position="101"/>
    </location>
</feature>
<accession>A0A3B0RNA1</accession>
<name>A0A3B0RNA1_9ZZZZ</name>
<dbReference type="Gene3D" id="3.40.50.150">
    <property type="entry name" value="Vaccinia Virus protein VP39"/>
    <property type="match status" value="1"/>
</dbReference>
<dbReference type="EMBL" id="UOEI01000094">
    <property type="protein sequence ID" value="VAV93172.1"/>
    <property type="molecule type" value="Genomic_DNA"/>
</dbReference>
<dbReference type="PANTHER" id="PTHR43861">
    <property type="entry name" value="TRANS-ACONITATE 2-METHYLTRANSFERASE-RELATED"/>
    <property type="match status" value="1"/>
</dbReference>
<evidence type="ECO:0000256" key="1">
    <source>
        <dbReference type="ARBA" id="ARBA00022679"/>
    </source>
</evidence>
<keyword evidence="1" id="KW-0808">Transferase</keyword>
<evidence type="ECO:0000313" key="3">
    <source>
        <dbReference type="EMBL" id="VAV93172.1"/>
    </source>
</evidence>
<protein>
    <submittedName>
        <fullName evidence="3">Thioredoxin reductase</fullName>
        <ecNumber evidence="3">1.8.1.9</ecNumber>
    </submittedName>
</protein>
<dbReference type="GO" id="GO:0016740">
    <property type="term" value="F:transferase activity"/>
    <property type="evidence" value="ECO:0007669"/>
    <property type="project" value="UniProtKB-KW"/>
</dbReference>
<evidence type="ECO:0000259" key="2">
    <source>
        <dbReference type="Pfam" id="PF13649"/>
    </source>
</evidence>
<reference evidence="3" key="1">
    <citation type="submission" date="2018-06" db="EMBL/GenBank/DDBJ databases">
        <authorList>
            <person name="Zhirakovskaya E."/>
        </authorList>
    </citation>
    <scope>NUCLEOTIDE SEQUENCE</scope>
</reference>
<dbReference type="AlphaFoldDB" id="A0A3B0RNA1"/>
<proteinExistence type="predicted"/>
<feature type="non-terminal residue" evidence="3">
    <location>
        <position position="1"/>
    </location>
</feature>
<gene>
    <name evidence="3" type="ORF">MNBD_ACTINO01-1013</name>
</gene>
<dbReference type="PANTHER" id="PTHR43861:SF3">
    <property type="entry name" value="PUTATIVE (AFU_ORTHOLOGUE AFUA_2G14390)-RELATED"/>
    <property type="match status" value="1"/>
</dbReference>
<dbReference type="CDD" id="cd02440">
    <property type="entry name" value="AdoMet_MTases"/>
    <property type="match status" value="1"/>
</dbReference>
<organism evidence="3">
    <name type="scientific">hydrothermal vent metagenome</name>
    <dbReference type="NCBI Taxonomy" id="652676"/>
    <lineage>
        <taxon>unclassified sequences</taxon>
        <taxon>metagenomes</taxon>
        <taxon>ecological metagenomes</taxon>
    </lineage>
</organism>
<dbReference type="EC" id="1.8.1.9" evidence="3"/>
<keyword evidence="3" id="KW-0560">Oxidoreductase</keyword>
<dbReference type="Pfam" id="PF13649">
    <property type="entry name" value="Methyltransf_25"/>
    <property type="match status" value="1"/>
</dbReference>
<dbReference type="GO" id="GO:0004791">
    <property type="term" value="F:thioredoxin-disulfide reductase (NADPH) activity"/>
    <property type="evidence" value="ECO:0007669"/>
    <property type="project" value="UniProtKB-EC"/>
</dbReference>
<dbReference type="SUPFAM" id="SSF53335">
    <property type="entry name" value="S-adenosyl-L-methionine-dependent methyltransferases"/>
    <property type="match status" value="1"/>
</dbReference>
<dbReference type="InterPro" id="IPR029063">
    <property type="entry name" value="SAM-dependent_MTases_sf"/>
</dbReference>
<sequence length="170" mass="18131">PPLVEGMPAGTALDLACGEGRNAIWLARQGWSVTGIDYSSVGIEKAKKLAGDTEVEWVVADATTFEPGKTYDLVVIFYLHLPPDQIAGTFTRAVGAVAPGGTFFAVGHALSNLENGYGGPPYPEILWTPEMIAPLIEDLDVIELGERERYVESAEATAIDLVVWGSRPGT</sequence>
<dbReference type="InterPro" id="IPR041698">
    <property type="entry name" value="Methyltransf_25"/>
</dbReference>